<evidence type="ECO:0000313" key="1">
    <source>
        <dbReference type="EMBL" id="MBX50925.1"/>
    </source>
</evidence>
<reference evidence="1" key="1">
    <citation type="submission" date="2018-02" db="EMBL/GenBank/DDBJ databases">
        <title>Rhizophora mucronata_Transcriptome.</title>
        <authorList>
            <person name="Meera S.P."/>
            <person name="Sreeshan A."/>
            <person name="Augustine A."/>
        </authorList>
    </citation>
    <scope>NUCLEOTIDE SEQUENCE</scope>
    <source>
        <tissue evidence="1">Leaf</tissue>
    </source>
</reference>
<dbReference type="AlphaFoldDB" id="A0A2P2P841"/>
<dbReference type="EMBL" id="GGEC01070441">
    <property type="protein sequence ID" value="MBX50925.1"/>
    <property type="molecule type" value="Transcribed_RNA"/>
</dbReference>
<sequence length="28" mass="3205">MKGLLHLLVNWTRTLMLGDIRSLILLSP</sequence>
<protein>
    <submittedName>
        <fullName evidence="1">Uncharacterized protein</fullName>
    </submittedName>
</protein>
<organism evidence="1">
    <name type="scientific">Rhizophora mucronata</name>
    <name type="common">Asiatic mangrove</name>
    <dbReference type="NCBI Taxonomy" id="61149"/>
    <lineage>
        <taxon>Eukaryota</taxon>
        <taxon>Viridiplantae</taxon>
        <taxon>Streptophyta</taxon>
        <taxon>Embryophyta</taxon>
        <taxon>Tracheophyta</taxon>
        <taxon>Spermatophyta</taxon>
        <taxon>Magnoliopsida</taxon>
        <taxon>eudicotyledons</taxon>
        <taxon>Gunneridae</taxon>
        <taxon>Pentapetalae</taxon>
        <taxon>rosids</taxon>
        <taxon>fabids</taxon>
        <taxon>Malpighiales</taxon>
        <taxon>Rhizophoraceae</taxon>
        <taxon>Rhizophora</taxon>
    </lineage>
</organism>
<proteinExistence type="predicted"/>
<accession>A0A2P2P841</accession>
<name>A0A2P2P841_RHIMU</name>